<dbReference type="Proteomes" id="UP001589605">
    <property type="component" value="Unassembled WGS sequence"/>
</dbReference>
<comment type="caution">
    <text evidence="1">The sequence shown here is derived from an EMBL/GenBank/DDBJ whole genome shotgun (WGS) entry which is preliminary data.</text>
</comment>
<accession>A0ABV5F620</accession>
<dbReference type="InterPro" id="IPR016181">
    <property type="entry name" value="Acyl_CoA_acyltransferase"/>
</dbReference>
<name>A0ABV5F620_9FLAO</name>
<sequence>MNQLKVERYAKHHFNLWNTFVSKAKNSTFLFHRDFMEYHEDRFEDFSLLVFKNDKLIAVLPANKKDDVIYSHQGLTYGGLIFDSNLKFQVVLDIFKSVLEWLSSIGVSTLNIKMLPSFYSAVPNDEMLYLMFLLKADLYRRDSLSVINLNAPIPFSKNRLEGCKRAKKHELVIKEDHSCATFWNLILIPNLIEKHEASPVHCLEEITLLKAKFPENIRQFNVYHKGEIVAGTTVFVTETVVHSQYISGNSSKNILGSLDALHEHLINTVFKDKFYFDFGTSNENDGKNINKGLQYWKEGFGARTSIQDFYKLETKNFNTLEGVFI</sequence>
<dbReference type="RefSeq" id="WP_382384528.1">
    <property type="nucleotide sequence ID" value="NZ_JBHMEZ010000032.1"/>
</dbReference>
<proteinExistence type="predicted"/>
<gene>
    <name evidence="1" type="ORF">ACFFVB_17545</name>
</gene>
<dbReference type="Gene3D" id="3.40.630.30">
    <property type="match status" value="1"/>
</dbReference>
<evidence type="ECO:0000313" key="1">
    <source>
        <dbReference type="EMBL" id="MFB9054892.1"/>
    </source>
</evidence>
<dbReference type="EMBL" id="JBHMEZ010000032">
    <property type="protein sequence ID" value="MFB9054892.1"/>
    <property type="molecule type" value="Genomic_DNA"/>
</dbReference>
<keyword evidence="2" id="KW-1185">Reference proteome</keyword>
<reference evidence="1 2" key="1">
    <citation type="submission" date="2024-09" db="EMBL/GenBank/DDBJ databases">
        <authorList>
            <person name="Sun Q."/>
            <person name="Mori K."/>
        </authorList>
    </citation>
    <scope>NUCLEOTIDE SEQUENCE [LARGE SCALE GENOMIC DNA]</scope>
    <source>
        <strain evidence="1 2">CECT 8286</strain>
    </source>
</reference>
<protein>
    <submittedName>
        <fullName evidence="1">GNAT family N-acetyltransferase</fullName>
    </submittedName>
</protein>
<dbReference type="SUPFAM" id="SSF55729">
    <property type="entry name" value="Acyl-CoA N-acyltransferases (Nat)"/>
    <property type="match status" value="1"/>
</dbReference>
<organism evidence="1 2">
    <name type="scientific">Formosa undariae</name>
    <dbReference type="NCBI Taxonomy" id="1325436"/>
    <lineage>
        <taxon>Bacteria</taxon>
        <taxon>Pseudomonadati</taxon>
        <taxon>Bacteroidota</taxon>
        <taxon>Flavobacteriia</taxon>
        <taxon>Flavobacteriales</taxon>
        <taxon>Flavobacteriaceae</taxon>
        <taxon>Formosa</taxon>
    </lineage>
</organism>
<evidence type="ECO:0000313" key="2">
    <source>
        <dbReference type="Proteomes" id="UP001589605"/>
    </source>
</evidence>